<evidence type="ECO:0000313" key="2">
    <source>
        <dbReference type="EMBL" id="TES50528.1"/>
    </source>
</evidence>
<dbReference type="Gene3D" id="1.10.10.1390">
    <property type="entry name" value="ATP-dependent DNA helicase RecQ"/>
    <property type="match status" value="1"/>
</dbReference>
<dbReference type="Pfam" id="PF14493">
    <property type="entry name" value="HTH_40"/>
    <property type="match status" value="1"/>
</dbReference>
<dbReference type="InterPro" id="IPR029491">
    <property type="entry name" value="Helicase_HTH"/>
</dbReference>
<evidence type="ECO:0000259" key="1">
    <source>
        <dbReference type="Pfam" id="PF14493"/>
    </source>
</evidence>
<sequence>MDGWRLLMREDLIVTALALFRGKRSAMAAYHLLQGKRTIQTVQDGTFFNQLYLFGTLPQLTKEAFQHILETLETNQIITFENEVCVPTKKAEAQKDAYLRGHSYLYQLNGWMFGKVERRFWERFSLLIQSLNHVYEKAPFAPTTHNVWNQQWVRGILKQYEHDVTPLNNQLYWECDTILREQSTLNAELFVRQLSRPKRVGLTKAQLAQIYKLDALEVQLRTQAVIHTFCSCAYNQHDTYPVLSQCFAHNEVSRLTASANKTKQLLDQNMKLERIAAIRKLKPATVEDHVVEIAMSDNQFSIEPFVHHSMQKQIETVLHQQADMKLRDIRNKMGEHVSYFQIRLVLAKRERNQYVRA</sequence>
<name>A0A4Y7WPR6_9BACI</name>
<evidence type="ECO:0000313" key="3">
    <source>
        <dbReference type="Proteomes" id="UP000298210"/>
    </source>
</evidence>
<proteinExistence type="predicted"/>
<feature type="domain" description="Helicase Helix-turn-helix" evidence="1">
    <location>
        <begin position="258"/>
        <end position="346"/>
    </location>
</feature>
<dbReference type="Proteomes" id="UP000298210">
    <property type="component" value="Unassembled WGS sequence"/>
</dbReference>
<dbReference type="PIRSF" id="PIRSF021350">
    <property type="entry name" value="UCP021350"/>
    <property type="match status" value="1"/>
</dbReference>
<dbReference type="EMBL" id="SNUX01000001">
    <property type="protein sequence ID" value="TES50528.1"/>
    <property type="molecule type" value="Genomic_DNA"/>
</dbReference>
<gene>
    <name evidence="2" type="ORF">E2L03_00940</name>
</gene>
<accession>A0A4Y7WPR6</accession>
<dbReference type="InterPro" id="IPR008308">
    <property type="entry name" value="YpbB-like"/>
</dbReference>
<reference evidence="2 3" key="1">
    <citation type="submission" date="2019-03" db="EMBL/GenBank/DDBJ databases">
        <authorList>
            <person name="Liu G."/>
        </authorList>
    </citation>
    <scope>NUCLEOTIDE SEQUENCE [LARGE SCALE GENOMIC DNA]</scope>
    <source>
        <strain evidence="2 3">DSM 19099</strain>
    </source>
</reference>
<comment type="caution">
    <text evidence="2">The sequence shown here is derived from an EMBL/GenBank/DDBJ whole genome shotgun (WGS) entry which is preliminary data.</text>
</comment>
<protein>
    <recommendedName>
        <fullName evidence="1">Helicase Helix-turn-helix domain-containing protein</fullName>
    </recommendedName>
</protein>
<organism evidence="2 3">
    <name type="scientific">Shouchella lehensis</name>
    <dbReference type="NCBI Taxonomy" id="300825"/>
    <lineage>
        <taxon>Bacteria</taxon>
        <taxon>Bacillati</taxon>
        <taxon>Bacillota</taxon>
        <taxon>Bacilli</taxon>
        <taxon>Bacillales</taxon>
        <taxon>Bacillaceae</taxon>
        <taxon>Shouchella</taxon>
    </lineage>
</organism>
<dbReference type="AlphaFoldDB" id="A0A4Y7WPR6"/>